<feature type="compositionally biased region" description="Basic residues" evidence="6">
    <location>
        <begin position="473"/>
        <end position="485"/>
    </location>
</feature>
<dbReference type="InterPro" id="IPR010301">
    <property type="entry name" value="RRP1"/>
</dbReference>
<proteinExistence type="evidence at transcript level"/>
<dbReference type="PANTHER" id="PTHR13026">
    <property type="entry name" value="NNP-1 PROTEIN NOVEL NUCLEAR PROTEIN 1 NOP52"/>
    <property type="match status" value="1"/>
</dbReference>
<feature type="region of interest" description="Disordered" evidence="6">
    <location>
        <begin position="876"/>
        <end position="931"/>
    </location>
</feature>
<evidence type="ECO:0000256" key="1">
    <source>
        <dbReference type="ARBA" id="ARBA00004123"/>
    </source>
</evidence>
<dbReference type="EMBL" id="GEFH01003949">
    <property type="protein sequence ID" value="JAP64632.1"/>
    <property type="molecule type" value="mRNA"/>
</dbReference>
<evidence type="ECO:0000256" key="3">
    <source>
        <dbReference type="ARBA" id="ARBA00022552"/>
    </source>
</evidence>
<feature type="region of interest" description="Disordered" evidence="6">
    <location>
        <begin position="830"/>
        <end position="849"/>
    </location>
</feature>
<dbReference type="Pfam" id="PF05997">
    <property type="entry name" value="Nop52"/>
    <property type="match status" value="1"/>
</dbReference>
<name>A0A131XE56_9ACAR</name>
<dbReference type="GO" id="GO:0005634">
    <property type="term" value="C:nucleus"/>
    <property type="evidence" value="ECO:0007669"/>
    <property type="project" value="UniProtKB-SubCell"/>
</dbReference>
<sequence>MPVSQEVHFAHHLAANEKVTRDRALRKLTRWIRAKSGRQGMEFSEEALMKLWKGLFFCMWMSDKPFVQQELANNIAGLVHCFAKRDQALMFLDAFFKTMAREWFAIDRFRLEKFMMLVRRCFRQGVAFSYGDAWSDENITSFCDMLQTTALLPNGQEIPLGLRMHVVDVFLQELARMHGGELTPEQAMLFLQPFFNILMQSNDRTLLDAVRKNVFFLLLDLDREAAELGVDPSTVKIKGSNGTTEDGGSAEEEEEDMYDEHGRVLEKGESCQDLPAIPFDYSMIADKLFDMLKETTLKPFNRVLITRMVKKFRAVLQEGLVRPRVEETVEDPITEEEIEAAANKLEEELEEELKEDRVEVDKLKQERGKGKPKFGFDSTSGAYEYIFNSDGDSEEDEGLKRRTAQNKKRPRRKVRQADSDEDADPSCDSDELEGDMPSTKNTSNKRKRGAGLPRNRQKVTSADCPKEDESTPPKKKRRRQRRKKPLGSLAGIADETVEGMMSSNSLNTDTKPTEGELKCSTPAGKAVVVAGGKKISSTSKKPNRLLQENTPQERVLSAKQEAGSVGDIAQQEGSKPLKNGDSSAKGAASASPKDQQQKKLGKAHMRRQARKEKKERRLSALSKGFHVAPLPAKSGEANQLDVAAMPTSVLNQTGKAVESTESPRLPLLHGEDVGSMSVNQHTVAGTERLPSTPLKRLSKVSGDGAKVQNEAPEANGGMVRQSTSPIQSNRPASLGPGSPVKTGIRLPKPPILTPNNLKAVKSPRSPVEKKTGAARRRVSKELTSTLLASPSDDDKGSSGNTSTTKLPCTPKANSPVAPALRKCFTETKAKKAKLTKFSTPPAKLSTPSEEKKVIFALSKNKAQDPREYFETLKNSPKIPFDASKKPAQGVLKARQSLPSDTPAPSSTKKRVRASDLRFGNAGESASVNNGS</sequence>
<feature type="region of interest" description="Disordered" evidence="6">
    <location>
        <begin position="683"/>
        <end position="819"/>
    </location>
</feature>
<dbReference type="PANTHER" id="PTHR13026:SF0">
    <property type="entry name" value="RIBOSOMAL RNA PROCESSING 1B"/>
    <property type="match status" value="1"/>
</dbReference>
<dbReference type="GO" id="GO:0030688">
    <property type="term" value="C:preribosome, small subunit precursor"/>
    <property type="evidence" value="ECO:0007669"/>
    <property type="project" value="InterPro"/>
</dbReference>
<feature type="compositionally biased region" description="Polar residues" evidence="6">
    <location>
        <begin position="896"/>
        <end position="906"/>
    </location>
</feature>
<evidence type="ECO:0000256" key="6">
    <source>
        <dbReference type="SAM" id="MobiDB-lite"/>
    </source>
</evidence>
<feature type="coiled-coil region" evidence="5">
    <location>
        <begin position="335"/>
        <end position="366"/>
    </location>
</feature>
<evidence type="ECO:0000256" key="5">
    <source>
        <dbReference type="SAM" id="Coils"/>
    </source>
</evidence>
<evidence type="ECO:0000256" key="2">
    <source>
        <dbReference type="ARBA" id="ARBA00006374"/>
    </source>
</evidence>
<feature type="compositionally biased region" description="Basic residues" evidence="6">
    <location>
        <begin position="599"/>
        <end position="616"/>
    </location>
</feature>
<protein>
    <submittedName>
        <fullName evidence="7">Putative nucleolar protein</fullName>
    </submittedName>
</protein>
<comment type="subcellular location">
    <subcellularLocation>
        <location evidence="1">Nucleus</location>
    </subcellularLocation>
</comment>
<evidence type="ECO:0000256" key="4">
    <source>
        <dbReference type="ARBA" id="ARBA00023242"/>
    </source>
</evidence>
<feature type="compositionally biased region" description="Basic residues" evidence="6">
    <location>
        <begin position="401"/>
        <end position="414"/>
    </location>
</feature>
<feature type="compositionally biased region" description="Polar residues" evidence="6">
    <location>
        <begin position="797"/>
        <end position="806"/>
    </location>
</feature>
<feature type="region of interest" description="Disordered" evidence="6">
    <location>
        <begin position="387"/>
        <end position="632"/>
    </location>
</feature>
<feature type="compositionally biased region" description="Polar residues" evidence="6">
    <location>
        <begin position="720"/>
        <end position="731"/>
    </location>
</feature>
<organism evidence="7">
    <name type="scientific">Hyalomma excavatum</name>
    <dbReference type="NCBI Taxonomy" id="257692"/>
    <lineage>
        <taxon>Eukaryota</taxon>
        <taxon>Metazoa</taxon>
        <taxon>Ecdysozoa</taxon>
        <taxon>Arthropoda</taxon>
        <taxon>Chelicerata</taxon>
        <taxon>Arachnida</taxon>
        <taxon>Acari</taxon>
        <taxon>Parasitiformes</taxon>
        <taxon>Ixodida</taxon>
        <taxon>Ixodoidea</taxon>
        <taxon>Ixodidae</taxon>
        <taxon>Hyalomminae</taxon>
        <taxon>Hyalomma</taxon>
    </lineage>
</organism>
<comment type="similarity">
    <text evidence="2">Belongs to the RRP1 family.</text>
</comment>
<accession>A0A131XE56</accession>
<feature type="compositionally biased region" description="Low complexity" evidence="6">
    <location>
        <begin position="582"/>
        <end position="591"/>
    </location>
</feature>
<dbReference type="AlphaFoldDB" id="A0A131XE56"/>
<feature type="compositionally biased region" description="Acidic residues" evidence="6">
    <location>
        <begin position="419"/>
        <end position="434"/>
    </location>
</feature>
<dbReference type="GO" id="GO:0006364">
    <property type="term" value="P:rRNA processing"/>
    <property type="evidence" value="ECO:0007669"/>
    <property type="project" value="UniProtKB-KW"/>
</dbReference>
<feature type="compositionally biased region" description="Polar residues" evidence="6">
    <location>
        <begin position="535"/>
        <end position="552"/>
    </location>
</feature>
<keyword evidence="3" id="KW-0698">rRNA processing</keyword>
<feature type="compositionally biased region" description="Low complexity" evidence="6">
    <location>
        <begin position="523"/>
        <end position="534"/>
    </location>
</feature>
<feature type="compositionally biased region" description="Polar residues" evidence="6">
    <location>
        <begin position="501"/>
        <end position="510"/>
    </location>
</feature>
<evidence type="ECO:0000313" key="7">
    <source>
        <dbReference type="EMBL" id="JAP64632.1"/>
    </source>
</evidence>
<keyword evidence="5" id="KW-0175">Coiled coil</keyword>
<reference evidence="7" key="1">
    <citation type="journal article" date="2017" name="Ticks Tick Borne Dis.">
        <title>An insight into the sialome of Hyalomma excavatum.</title>
        <authorList>
            <person name="Ribeiro J.M."/>
            <person name="Slovak M."/>
            <person name="Francischetti I.M."/>
        </authorList>
    </citation>
    <scope>NUCLEOTIDE SEQUENCE</scope>
    <source>
        <strain evidence="7">Samish</strain>
        <tissue evidence="7">Salivary glands</tissue>
    </source>
</reference>
<keyword evidence="4" id="KW-0539">Nucleus</keyword>